<dbReference type="Proteomes" id="UP000050961">
    <property type="component" value="Unassembled WGS sequence"/>
</dbReference>
<feature type="domain" description="Glycosyl transferase family 1" evidence="2">
    <location>
        <begin position="192"/>
        <end position="351"/>
    </location>
</feature>
<dbReference type="Gene3D" id="3.40.50.2000">
    <property type="entry name" value="Glycogen Phosphorylase B"/>
    <property type="match status" value="2"/>
</dbReference>
<proteinExistence type="predicted"/>
<dbReference type="GO" id="GO:0009103">
    <property type="term" value="P:lipopolysaccharide biosynthetic process"/>
    <property type="evidence" value="ECO:0007669"/>
    <property type="project" value="TreeGrafter"/>
</dbReference>
<dbReference type="EMBL" id="AYZF01000002">
    <property type="protein sequence ID" value="KRN07687.1"/>
    <property type="molecule type" value="Genomic_DNA"/>
</dbReference>
<name>A0A023CXU4_9LACO</name>
<keyword evidence="1 3" id="KW-0808">Transferase</keyword>
<evidence type="ECO:0000313" key="3">
    <source>
        <dbReference type="EMBL" id="KRN07687.1"/>
    </source>
</evidence>
<evidence type="ECO:0000313" key="4">
    <source>
        <dbReference type="Proteomes" id="UP000050961"/>
    </source>
</evidence>
<dbReference type="SUPFAM" id="SSF53756">
    <property type="entry name" value="UDP-Glycosyltransferase/glycogen phosphorylase"/>
    <property type="match status" value="1"/>
</dbReference>
<sequence length="379" mass="43135">MAAVTYLRRAAQLMKVLIVLENVVMDGVKRAATVVGNDLNKYVDVTYYSLENVEPYYTLDAPLVTAKRTVSADILNFFGSDPYGAYADQITDLCDFIERNAFEAVILPAGLLTSFSPFIKETTPKVNVIAWMHNNFKTYMEQYYTSMQTEFKRGLRAADTVVVLTDADYAKYSEFNPNTVKIYNPLTLEAPQKANLRKRVIAFTGRIAIQHKGIDLLLDAARFLHKDWKIAIAGSGTPADMKIFHELIAKYGVEDKIIYRGALKDKELRHHYEDASIFVSTSRWEGMPLVMGEAMGFGLPVVAMKNTGSDEYLRDNRYGIITKPQDVPDFVRVLDKMTRSLFLRRYYSERALERIQHFMPATITKQWLSVIATPKNELV</sequence>
<evidence type="ECO:0000259" key="2">
    <source>
        <dbReference type="Pfam" id="PF00534"/>
    </source>
</evidence>
<evidence type="ECO:0000256" key="1">
    <source>
        <dbReference type="ARBA" id="ARBA00022679"/>
    </source>
</evidence>
<dbReference type="AlphaFoldDB" id="A0A023CXU4"/>
<gene>
    <name evidence="3" type="ORF">FD15_GL000983</name>
</gene>
<dbReference type="PATRIC" id="fig|1423806.3.peg.1000"/>
<organism evidence="3 4">
    <name type="scientific">Liquorilactobacillus sucicola DSM 21376 = JCM 15457</name>
    <dbReference type="NCBI Taxonomy" id="1423806"/>
    <lineage>
        <taxon>Bacteria</taxon>
        <taxon>Bacillati</taxon>
        <taxon>Bacillota</taxon>
        <taxon>Bacilli</taxon>
        <taxon>Lactobacillales</taxon>
        <taxon>Lactobacillaceae</taxon>
        <taxon>Liquorilactobacillus</taxon>
    </lineage>
</organism>
<reference evidence="3 4" key="1">
    <citation type="journal article" date="2015" name="Genome Announc.">
        <title>Expanding the biotechnology potential of lactobacilli through comparative genomics of 213 strains and associated genera.</title>
        <authorList>
            <person name="Sun Z."/>
            <person name="Harris H.M."/>
            <person name="McCann A."/>
            <person name="Guo C."/>
            <person name="Argimon S."/>
            <person name="Zhang W."/>
            <person name="Yang X."/>
            <person name="Jeffery I.B."/>
            <person name="Cooney J.C."/>
            <person name="Kagawa T.F."/>
            <person name="Liu W."/>
            <person name="Song Y."/>
            <person name="Salvetti E."/>
            <person name="Wrobel A."/>
            <person name="Rasinkangas P."/>
            <person name="Parkhill J."/>
            <person name="Rea M.C."/>
            <person name="O'Sullivan O."/>
            <person name="Ritari J."/>
            <person name="Douillard F.P."/>
            <person name="Paul Ross R."/>
            <person name="Yang R."/>
            <person name="Briner A.E."/>
            <person name="Felis G.E."/>
            <person name="de Vos W.M."/>
            <person name="Barrangou R."/>
            <person name="Klaenhammer T.R."/>
            <person name="Caufield P.W."/>
            <person name="Cui Y."/>
            <person name="Zhang H."/>
            <person name="O'Toole P.W."/>
        </authorList>
    </citation>
    <scope>NUCLEOTIDE SEQUENCE [LARGE SCALE GENOMIC DNA]</scope>
    <source>
        <strain evidence="3 4">DSM 21376</strain>
    </source>
</reference>
<accession>A0A023CXU4</accession>
<dbReference type="eggNOG" id="COG0438">
    <property type="taxonomic scope" value="Bacteria"/>
</dbReference>
<dbReference type="Pfam" id="PF00534">
    <property type="entry name" value="Glycos_transf_1"/>
    <property type="match status" value="1"/>
</dbReference>
<dbReference type="STRING" id="1423806.FD15_GL000983"/>
<comment type="caution">
    <text evidence="3">The sequence shown here is derived from an EMBL/GenBank/DDBJ whole genome shotgun (WGS) entry which is preliminary data.</text>
</comment>
<dbReference type="InterPro" id="IPR001296">
    <property type="entry name" value="Glyco_trans_1"/>
</dbReference>
<dbReference type="PANTHER" id="PTHR46401:SF2">
    <property type="entry name" value="GLYCOSYLTRANSFERASE WBBK-RELATED"/>
    <property type="match status" value="1"/>
</dbReference>
<keyword evidence="4" id="KW-1185">Reference proteome</keyword>
<protein>
    <submittedName>
        <fullName evidence="3">Glycosyl transferase, group 1</fullName>
    </submittedName>
</protein>
<dbReference type="PANTHER" id="PTHR46401">
    <property type="entry name" value="GLYCOSYLTRANSFERASE WBBK-RELATED"/>
    <property type="match status" value="1"/>
</dbReference>
<dbReference type="GO" id="GO:0016757">
    <property type="term" value="F:glycosyltransferase activity"/>
    <property type="evidence" value="ECO:0007669"/>
    <property type="project" value="InterPro"/>
</dbReference>